<evidence type="ECO:0000313" key="2">
    <source>
        <dbReference type="Proteomes" id="UP000594454"/>
    </source>
</evidence>
<dbReference type="OrthoDB" id="6328862at2759"/>
<name>A0A7R8V4S6_HERIL</name>
<dbReference type="AlphaFoldDB" id="A0A7R8V4S6"/>
<keyword evidence="2" id="KW-1185">Reference proteome</keyword>
<accession>A0A7R8V4S6</accession>
<dbReference type="EMBL" id="LR899014">
    <property type="protein sequence ID" value="CAD7092668.1"/>
    <property type="molecule type" value="Genomic_DNA"/>
</dbReference>
<dbReference type="InParanoid" id="A0A7R8V4S6"/>
<dbReference type="Proteomes" id="UP000594454">
    <property type="component" value="Chromosome 6"/>
</dbReference>
<sequence length="345" mass="40633">MFKNHLEMIGRNETPSKKAKFWQSYVRSLKGSDDIRAHDSPKIRSWRPWSAYVDTPPNFRSIFANPETPAERITSHGYRYLPVHRETYGYSPRPIYDHHYSRTIPLANYDVERAWNEHLKRMSEIERRYPSRYGLYLKDWPNAVVPQEYEPEDKPLFAESARASSVPPIRPFSRARSSSPFLDRLRASSVEPGLDSHFSKSDSDTPLAPRRLRASSLDRVGSLELDLLFSKYDRLLDYRSHSPTPVKPGRWAPREPEVAYDSDGLPIYHGAFRRNNFDSLLNPSPRLPITAITRDPWWWDIEDLRPYRLYPYRALPPYLRDSYLSPVKRTYLWDKHPIRPFAHAF</sequence>
<dbReference type="Pfam" id="PF15929">
    <property type="entry name" value="Myofilin"/>
    <property type="match status" value="1"/>
</dbReference>
<dbReference type="OMA" id="KNRYLWT"/>
<reference evidence="1 2" key="1">
    <citation type="submission" date="2020-11" db="EMBL/GenBank/DDBJ databases">
        <authorList>
            <person name="Wallbank WR R."/>
            <person name="Pardo Diaz C."/>
            <person name="Kozak K."/>
            <person name="Martin S."/>
            <person name="Jiggins C."/>
            <person name="Moest M."/>
            <person name="Warren A I."/>
            <person name="Generalovic N T."/>
            <person name="Byers J.R.P. K."/>
            <person name="Montejo-Kovacevich G."/>
            <person name="Yen C E."/>
        </authorList>
    </citation>
    <scope>NUCLEOTIDE SEQUENCE [LARGE SCALE GENOMIC DNA]</scope>
</reference>
<dbReference type="InterPro" id="IPR031828">
    <property type="entry name" value="Myofilin"/>
</dbReference>
<gene>
    <name evidence="1" type="ORF">HERILL_LOCUS15006</name>
</gene>
<protein>
    <recommendedName>
        <fullName evidence="3">Myofilin</fullName>
    </recommendedName>
</protein>
<proteinExistence type="predicted"/>
<evidence type="ECO:0008006" key="3">
    <source>
        <dbReference type="Google" id="ProtNLM"/>
    </source>
</evidence>
<dbReference type="FunCoup" id="A0A7R8V4S6">
    <property type="interactions" value="42"/>
</dbReference>
<evidence type="ECO:0000313" key="1">
    <source>
        <dbReference type="EMBL" id="CAD7092668.1"/>
    </source>
</evidence>
<organism evidence="1 2">
    <name type="scientific">Hermetia illucens</name>
    <name type="common">Black soldier fly</name>
    <dbReference type="NCBI Taxonomy" id="343691"/>
    <lineage>
        <taxon>Eukaryota</taxon>
        <taxon>Metazoa</taxon>
        <taxon>Ecdysozoa</taxon>
        <taxon>Arthropoda</taxon>
        <taxon>Hexapoda</taxon>
        <taxon>Insecta</taxon>
        <taxon>Pterygota</taxon>
        <taxon>Neoptera</taxon>
        <taxon>Endopterygota</taxon>
        <taxon>Diptera</taxon>
        <taxon>Brachycera</taxon>
        <taxon>Stratiomyomorpha</taxon>
        <taxon>Stratiomyidae</taxon>
        <taxon>Hermetiinae</taxon>
        <taxon>Hermetia</taxon>
    </lineage>
</organism>